<proteinExistence type="predicted"/>
<reference evidence="5" key="1">
    <citation type="journal article" date="2020" name="Stud. Mycol.">
        <title>101 Dothideomycetes genomes: a test case for predicting lifestyles and emergence of pathogens.</title>
        <authorList>
            <person name="Haridas S."/>
            <person name="Albert R."/>
            <person name="Binder M."/>
            <person name="Bloem J."/>
            <person name="Labutti K."/>
            <person name="Salamov A."/>
            <person name="Andreopoulos B."/>
            <person name="Baker S."/>
            <person name="Barry K."/>
            <person name="Bills G."/>
            <person name="Bluhm B."/>
            <person name="Cannon C."/>
            <person name="Castanera R."/>
            <person name="Culley D."/>
            <person name="Daum C."/>
            <person name="Ezra D."/>
            <person name="Gonzalez J."/>
            <person name="Henrissat B."/>
            <person name="Kuo A."/>
            <person name="Liang C."/>
            <person name="Lipzen A."/>
            <person name="Lutzoni F."/>
            <person name="Magnuson J."/>
            <person name="Mondo S."/>
            <person name="Nolan M."/>
            <person name="Ohm R."/>
            <person name="Pangilinan J."/>
            <person name="Park H.-J."/>
            <person name="Ramirez L."/>
            <person name="Alfaro M."/>
            <person name="Sun H."/>
            <person name="Tritt A."/>
            <person name="Yoshinaga Y."/>
            <person name="Zwiers L.-H."/>
            <person name="Turgeon B."/>
            <person name="Goodwin S."/>
            <person name="Spatafora J."/>
            <person name="Crous P."/>
            <person name="Grigoriev I."/>
        </authorList>
    </citation>
    <scope>NUCLEOTIDE SEQUENCE</scope>
    <source>
        <strain evidence="5">CBS 262.69</strain>
    </source>
</reference>
<dbReference type="Pfam" id="PF12929">
    <property type="entry name" value="Mid1"/>
    <property type="match status" value="1"/>
</dbReference>
<dbReference type="GO" id="GO:0005262">
    <property type="term" value="F:calcium channel activity"/>
    <property type="evidence" value="ECO:0007669"/>
    <property type="project" value="InterPro"/>
</dbReference>
<evidence type="ECO:0000256" key="3">
    <source>
        <dbReference type="SAM" id="Phobius"/>
    </source>
</evidence>
<evidence type="ECO:0000313" key="5">
    <source>
        <dbReference type="EMBL" id="KAF2397108.1"/>
    </source>
</evidence>
<name>A0A6G1HM17_9PEZI</name>
<evidence type="ECO:0000256" key="1">
    <source>
        <dbReference type="ARBA" id="ARBA00023157"/>
    </source>
</evidence>
<keyword evidence="3" id="KW-0812">Transmembrane</keyword>
<feature type="transmembrane region" description="Helical" evidence="3">
    <location>
        <begin position="12"/>
        <end position="30"/>
    </location>
</feature>
<feature type="domain" description="FZ" evidence="4">
    <location>
        <begin position="417"/>
        <end position="592"/>
    </location>
</feature>
<keyword evidence="1" id="KW-1015">Disulfide bond</keyword>
<dbReference type="EMBL" id="ML996704">
    <property type="protein sequence ID" value="KAF2397108.1"/>
    <property type="molecule type" value="Genomic_DNA"/>
</dbReference>
<protein>
    <recommendedName>
        <fullName evidence="4">FZ domain-containing protein</fullName>
    </recommendedName>
</protein>
<evidence type="ECO:0000259" key="4">
    <source>
        <dbReference type="PROSITE" id="PS50038"/>
    </source>
</evidence>
<sequence>MQFPKLTPLQSRLVACLCTSTLCVLVYYLLSPAPARYFAYAAELDSLLNQDHNHHRILGAQGAELLGDSWGEEGSYEAEFVGVSRSLIGRADDVPQGLKNNVPETLNIDPGDTKYYVFEKADIFGKKGSNRKELPSNLPPDNHRTKRDDSEGESLDAAEHANQTLERRQDTSIQQVYISINTCLQPTTNATVTAYPQLSLYISTVDTNQKPGPGADDSSQTMFQLDGGYMNVTINVTDNVYIGIAAPKLDLGFTGSWNYEIAASIDAFFMDYFETPFLWKVDSDSNSALLATMNLTSENVPPDNVTAQTKMEHLRQKWMGITPPFELFVFNQSDPAAQALKRSYCGLKKMNLGAGIDTNMTRRGMGQNPKQQFHVKQLKPGQKYLAILGYNGVKQEDEVGSAGGGGRIWETLSFETQRDGNCRIIFDLPFCNDVAYAVPTNPTNDTLKDMQNLVNFYDEHAKALYQNFTFSLQQIPCDTTSSAQYSLVSNCEQCARSYKTWLCAVTIPRCTDFSAPNSSTKKYLLPRNVMQPFYNNDSLADLTGHWNDPAEARERMYLNSSRNPLIDSVIRPGPYKELLPCRQLCYDLVRTCPAALGFQCPDQGFMLDRSYGDFDRSQFSVDVVTCNYPGVDWPTLSGVGRVRGAGVAVAVAVGLMVIAVMEGL</sequence>
<dbReference type="PROSITE" id="PS50038">
    <property type="entry name" value="FZ"/>
    <property type="match status" value="1"/>
</dbReference>
<accession>A0A6G1HM17</accession>
<gene>
    <name evidence="5" type="ORF">EJ06DRAFT_515282</name>
</gene>
<evidence type="ECO:0000313" key="6">
    <source>
        <dbReference type="Proteomes" id="UP000799640"/>
    </source>
</evidence>
<keyword evidence="3" id="KW-1133">Transmembrane helix</keyword>
<dbReference type="InterPro" id="IPR024338">
    <property type="entry name" value="MID1/Yam8"/>
</dbReference>
<dbReference type="OrthoDB" id="4199794at2759"/>
<feature type="region of interest" description="Disordered" evidence="2">
    <location>
        <begin position="128"/>
        <end position="163"/>
    </location>
</feature>
<dbReference type="GO" id="GO:0098703">
    <property type="term" value="P:calcium ion import across plasma membrane"/>
    <property type="evidence" value="ECO:0007669"/>
    <property type="project" value="InterPro"/>
</dbReference>
<dbReference type="PANTHER" id="PTHR39142">
    <property type="entry name" value="MID1P"/>
    <property type="match status" value="1"/>
</dbReference>
<dbReference type="InterPro" id="IPR020067">
    <property type="entry name" value="Frizzled_dom"/>
</dbReference>
<dbReference type="AlphaFoldDB" id="A0A6G1HM17"/>
<keyword evidence="6" id="KW-1185">Reference proteome</keyword>
<dbReference type="PANTHER" id="PTHR39142:SF1">
    <property type="entry name" value="AEL197CP"/>
    <property type="match status" value="1"/>
</dbReference>
<dbReference type="Proteomes" id="UP000799640">
    <property type="component" value="Unassembled WGS sequence"/>
</dbReference>
<evidence type="ECO:0000256" key="2">
    <source>
        <dbReference type="SAM" id="MobiDB-lite"/>
    </source>
</evidence>
<keyword evidence="3" id="KW-0472">Membrane</keyword>
<organism evidence="5 6">
    <name type="scientific">Trichodelitschia bisporula</name>
    <dbReference type="NCBI Taxonomy" id="703511"/>
    <lineage>
        <taxon>Eukaryota</taxon>
        <taxon>Fungi</taxon>
        <taxon>Dikarya</taxon>
        <taxon>Ascomycota</taxon>
        <taxon>Pezizomycotina</taxon>
        <taxon>Dothideomycetes</taxon>
        <taxon>Dothideomycetes incertae sedis</taxon>
        <taxon>Phaeotrichales</taxon>
        <taxon>Phaeotrichaceae</taxon>
        <taxon>Trichodelitschia</taxon>
    </lineage>
</organism>